<feature type="compositionally biased region" description="Low complexity" evidence="1">
    <location>
        <begin position="120"/>
        <end position="132"/>
    </location>
</feature>
<protein>
    <submittedName>
        <fullName evidence="2">Uncharacterized protein</fullName>
    </submittedName>
</protein>
<feature type="region of interest" description="Disordered" evidence="1">
    <location>
        <begin position="1"/>
        <end position="224"/>
    </location>
</feature>
<organism evidence="2 3">
    <name type="scientific">Agrocybe pediades</name>
    <dbReference type="NCBI Taxonomy" id="84607"/>
    <lineage>
        <taxon>Eukaryota</taxon>
        <taxon>Fungi</taxon>
        <taxon>Dikarya</taxon>
        <taxon>Basidiomycota</taxon>
        <taxon>Agaricomycotina</taxon>
        <taxon>Agaricomycetes</taxon>
        <taxon>Agaricomycetidae</taxon>
        <taxon>Agaricales</taxon>
        <taxon>Agaricineae</taxon>
        <taxon>Strophariaceae</taxon>
        <taxon>Agrocybe</taxon>
    </lineage>
</organism>
<name>A0A8H4QKD1_9AGAR</name>
<comment type="caution">
    <text evidence="2">The sequence shown here is derived from an EMBL/GenBank/DDBJ whole genome shotgun (WGS) entry which is preliminary data.</text>
</comment>
<dbReference type="AlphaFoldDB" id="A0A8H4QKD1"/>
<evidence type="ECO:0000313" key="2">
    <source>
        <dbReference type="EMBL" id="KAF4612664.1"/>
    </source>
</evidence>
<sequence>MFKLFRRISHGVIPRPDRPWEEDPTSNAPQTGKKRRLSTTERDATTSDDKTNVKKARGESASPSVADAEATATFAMPPPAPAAVTVSDDTQHQQEEVKEVTQGVEEVALEDKKETATTRAGEAALAPEAVPLPDEKSGELDELASSSSSIASSPPPQEPSANSGAVTAGADESSSIPAVEEASEAAQPLEKKDGTLPEKGTVKRAKKVFEPQSEETPIAATTEE</sequence>
<gene>
    <name evidence="2" type="ORF">D9613_011738</name>
</gene>
<keyword evidence="3" id="KW-1185">Reference proteome</keyword>
<proteinExistence type="predicted"/>
<dbReference type="Proteomes" id="UP000521872">
    <property type="component" value="Unassembled WGS sequence"/>
</dbReference>
<evidence type="ECO:0000256" key="1">
    <source>
        <dbReference type="SAM" id="MobiDB-lite"/>
    </source>
</evidence>
<accession>A0A8H4QKD1</accession>
<reference evidence="2 3" key="1">
    <citation type="submission" date="2019-12" db="EMBL/GenBank/DDBJ databases">
        <authorList>
            <person name="Floudas D."/>
            <person name="Bentzer J."/>
            <person name="Ahren D."/>
            <person name="Johansson T."/>
            <person name="Persson P."/>
            <person name="Tunlid A."/>
        </authorList>
    </citation>
    <scope>NUCLEOTIDE SEQUENCE [LARGE SCALE GENOMIC DNA]</scope>
    <source>
        <strain evidence="2 3">CBS 102.39</strain>
    </source>
</reference>
<feature type="compositionally biased region" description="Basic and acidic residues" evidence="1">
    <location>
        <begin position="89"/>
        <end position="99"/>
    </location>
</feature>
<dbReference type="EMBL" id="JAACJL010000047">
    <property type="protein sequence ID" value="KAF4612664.1"/>
    <property type="molecule type" value="Genomic_DNA"/>
</dbReference>
<feature type="compositionally biased region" description="Basic and acidic residues" evidence="1">
    <location>
        <begin position="38"/>
        <end position="58"/>
    </location>
</feature>
<evidence type="ECO:0000313" key="3">
    <source>
        <dbReference type="Proteomes" id="UP000521872"/>
    </source>
</evidence>